<accession>A0ABS7T0G8</accession>
<reference evidence="2 3" key="1">
    <citation type="submission" date="2021-08" db="EMBL/GenBank/DDBJ databases">
        <title>FDA dAtabase for Regulatory Grade micrObial Sequences (FDA-ARGOS): Supporting development and validation of Infectious Disease Dx tests.</title>
        <authorList>
            <person name="Sproer C."/>
            <person name="Gronow S."/>
            <person name="Severitt S."/>
            <person name="Schroder I."/>
            <person name="Tallon L."/>
            <person name="Sadzewicz L."/>
            <person name="Zhao X."/>
            <person name="Boylan J."/>
            <person name="Ott S."/>
            <person name="Bowen H."/>
            <person name="Vavikolanu K."/>
            <person name="Hazen T."/>
            <person name="Aluvathingal J."/>
            <person name="Nadendla S."/>
            <person name="Lowell S."/>
            <person name="Myers T."/>
            <person name="Yan Y."/>
            <person name="Sichtig H."/>
        </authorList>
    </citation>
    <scope>NUCLEOTIDE SEQUENCE [LARGE SCALE GENOMIC DNA]</scope>
    <source>
        <strain evidence="2 3">FDAARGOS_1460</strain>
    </source>
</reference>
<dbReference type="Gene3D" id="3.40.50.1820">
    <property type="entry name" value="alpha/beta hydrolase"/>
    <property type="match status" value="1"/>
</dbReference>
<dbReference type="EMBL" id="JAIPME010000002">
    <property type="protein sequence ID" value="MBZ2387272.1"/>
    <property type="molecule type" value="Genomic_DNA"/>
</dbReference>
<comment type="caution">
    <text evidence="2">The sequence shown here is derived from an EMBL/GenBank/DDBJ whole genome shotgun (WGS) entry which is preliminary data.</text>
</comment>
<sequence length="247" mass="28335">MNFICYGEKSNKSILFIHGLASTADLCFKPLLPYLTDYYVIFCELDGHCESKLNNLVSMEKTIKDIEAYINNELNGELYGICGFSMGGTLAVDLISRGNIKVEKVLLDAPITVELDLMGLIYTWAFIIGTNMIKKGIKISKNLLDKVMGKDNTSIIEMMYPKISNTTIKNVCKYIYHYKFSKNLKKYSKPVLFWRGSEEPIPAKSQKNLEKYLPQMTVEVFKGFGHGQFLHERPKEYAERLKKFMDD</sequence>
<keyword evidence="2" id="KW-0378">Hydrolase</keyword>
<dbReference type="InterPro" id="IPR022742">
    <property type="entry name" value="Hydrolase_4"/>
</dbReference>
<gene>
    <name evidence="2" type="ORF">K8P03_08250</name>
</gene>
<dbReference type="PANTHER" id="PTHR43798">
    <property type="entry name" value="MONOACYLGLYCEROL LIPASE"/>
    <property type="match status" value="1"/>
</dbReference>
<dbReference type="InterPro" id="IPR029058">
    <property type="entry name" value="AB_hydrolase_fold"/>
</dbReference>
<dbReference type="SUPFAM" id="SSF53474">
    <property type="entry name" value="alpha/beta-Hydrolases"/>
    <property type="match status" value="1"/>
</dbReference>
<dbReference type="Proteomes" id="UP000734271">
    <property type="component" value="Unassembled WGS sequence"/>
</dbReference>
<feature type="domain" description="Serine aminopeptidase S33" evidence="1">
    <location>
        <begin position="10"/>
        <end position="229"/>
    </location>
</feature>
<evidence type="ECO:0000313" key="2">
    <source>
        <dbReference type="EMBL" id="MBZ2387272.1"/>
    </source>
</evidence>
<evidence type="ECO:0000259" key="1">
    <source>
        <dbReference type="Pfam" id="PF12146"/>
    </source>
</evidence>
<protein>
    <submittedName>
        <fullName evidence="2">Alpha/beta hydrolase</fullName>
    </submittedName>
</protein>
<dbReference type="InterPro" id="IPR050266">
    <property type="entry name" value="AB_hydrolase_sf"/>
</dbReference>
<dbReference type="RefSeq" id="WP_223420217.1">
    <property type="nucleotide sequence ID" value="NZ_JAIPME010000002.1"/>
</dbReference>
<dbReference type="Pfam" id="PF12146">
    <property type="entry name" value="Hydrolase_4"/>
    <property type="match status" value="1"/>
</dbReference>
<proteinExistence type="predicted"/>
<organism evidence="2 3">
    <name type="scientific">Anaerococcus murdochii</name>
    <dbReference type="NCBI Taxonomy" id="411577"/>
    <lineage>
        <taxon>Bacteria</taxon>
        <taxon>Bacillati</taxon>
        <taxon>Bacillota</taxon>
        <taxon>Tissierellia</taxon>
        <taxon>Tissierellales</taxon>
        <taxon>Peptoniphilaceae</taxon>
        <taxon>Anaerococcus</taxon>
    </lineage>
</organism>
<dbReference type="GO" id="GO:0016787">
    <property type="term" value="F:hydrolase activity"/>
    <property type="evidence" value="ECO:0007669"/>
    <property type="project" value="UniProtKB-KW"/>
</dbReference>
<name>A0ABS7T0G8_9FIRM</name>
<keyword evidence="3" id="KW-1185">Reference proteome</keyword>
<evidence type="ECO:0000313" key="3">
    <source>
        <dbReference type="Proteomes" id="UP000734271"/>
    </source>
</evidence>